<dbReference type="Proteomes" id="UP000472262">
    <property type="component" value="Unassembled WGS sequence"/>
</dbReference>
<name>A0A672PYK6_SINGR</name>
<protein>
    <recommendedName>
        <fullName evidence="1">C-type lectin domain-containing protein</fullName>
    </recommendedName>
</protein>
<dbReference type="InterPro" id="IPR016187">
    <property type="entry name" value="CTDL_fold"/>
</dbReference>
<organism evidence="2 3">
    <name type="scientific">Sinocyclocheilus grahami</name>
    <name type="common">Dianchi golden-line fish</name>
    <name type="synonym">Barbus grahami</name>
    <dbReference type="NCBI Taxonomy" id="75366"/>
    <lineage>
        <taxon>Eukaryota</taxon>
        <taxon>Metazoa</taxon>
        <taxon>Chordata</taxon>
        <taxon>Craniata</taxon>
        <taxon>Vertebrata</taxon>
        <taxon>Euteleostomi</taxon>
        <taxon>Actinopterygii</taxon>
        <taxon>Neopterygii</taxon>
        <taxon>Teleostei</taxon>
        <taxon>Ostariophysi</taxon>
        <taxon>Cypriniformes</taxon>
        <taxon>Cyprinidae</taxon>
        <taxon>Cyprininae</taxon>
        <taxon>Sinocyclocheilus</taxon>
    </lineage>
</organism>
<dbReference type="InterPro" id="IPR016186">
    <property type="entry name" value="C-type_lectin-like/link_sf"/>
</dbReference>
<accession>A0A672PYK6</accession>
<proteinExistence type="predicted"/>
<sequence length="179" mass="20950">MSWTEAQSYCRDKHTDLVTINDRNEQNDINQLIQRENSSAGRVWIGLKDTWIWSLSDSDFYRENESHKGFVSVQEQKDWTEAQKHCTQYHTDLASVRNATENHQIQNIITSPEQAWIGLYRSWVWSDNSNFTFKPWKSNEPNIGAKNDSICASTGISDEGRWTDELCRELHHFVCYDGE</sequence>
<feature type="domain" description="C-type lectin" evidence="1">
    <location>
        <begin position="47"/>
        <end position="176"/>
    </location>
</feature>
<evidence type="ECO:0000313" key="2">
    <source>
        <dbReference type="Ensembl" id="ENSSGRP00000068475.1"/>
    </source>
</evidence>
<dbReference type="InterPro" id="IPR001304">
    <property type="entry name" value="C-type_lectin-like"/>
</dbReference>
<dbReference type="SUPFAM" id="SSF56436">
    <property type="entry name" value="C-type lectin-like"/>
    <property type="match status" value="2"/>
</dbReference>
<dbReference type="Gene3D" id="3.10.100.10">
    <property type="entry name" value="Mannose-Binding Protein A, subunit A"/>
    <property type="match status" value="2"/>
</dbReference>
<dbReference type="OMA" id="WYANEPN"/>
<dbReference type="Ensembl" id="ENSSGRT00000072970.1">
    <property type="protein sequence ID" value="ENSSGRP00000068475.1"/>
    <property type="gene ID" value="ENSSGRG00000035105.1"/>
</dbReference>
<evidence type="ECO:0000259" key="1">
    <source>
        <dbReference type="SMART" id="SM00034"/>
    </source>
</evidence>
<evidence type="ECO:0000313" key="3">
    <source>
        <dbReference type="Proteomes" id="UP000472262"/>
    </source>
</evidence>
<reference evidence="2" key="2">
    <citation type="submission" date="2025-09" db="UniProtKB">
        <authorList>
            <consortium name="Ensembl"/>
        </authorList>
    </citation>
    <scope>IDENTIFICATION</scope>
</reference>
<dbReference type="AlphaFoldDB" id="A0A672PYK6"/>
<dbReference type="SMART" id="SM00034">
    <property type="entry name" value="CLECT"/>
    <property type="match status" value="1"/>
</dbReference>
<reference evidence="2" key="1">
    <citation type="submission" date="2025-08" db="UniProtKB">
        <authorList>
            <consortium name="Ensembl"/>
        </authorList>
    </citation>
    <scope>IDENTIFICATION</scope>
</reference>
<dbReference type="InParanoid" id="A0A672PYK6"/>
<dbReference type="Pfam" id="PF00059">
    <property type="entry name" value="Lectin_C"/>
    <property type="match status" value="2"/>
</dbReference>
<dbReference type="PANTHER" id="PTHR45784">
    <property type="entry name" value="C-TYPE LECTIN DOMAIN FAMILY 20 MEMBER A-RELATED"/>
    <property type="match status" value="1"/>
</dbReference>
<dbReference type="PANTHER" id="PTHR45784:SF3">
    <property type="entry name" value="C-TYPE LECTIN DOMAIN FAMILY 4 MEMBER K-LIKE-RELATED"/>
    <property type="match status" value="1"/>
</dbReference>
<keyword evidence="3" id="KW-1185">Reference proteome</keyword>